<proteinExistence type="predicted"/>
<dbReference type="Proteomes" id="UP000288805">
    <property type="component" value="Unassembled WGS sequence"/>
</dbReference>
<gene>
    <name evidence="1" type="ORF">CK203_110861</name>
</gene>
<sequence length="106" mass="12019">MPRYPQNNGQAEATNKTLLIALKKRLEEAKEKWVDELFGVLWAYRTIPEKPIRTTPFTLAYGIKAIIPTEIGMPTAKTTVQGQRDENQELKIHLDQADKSRGNVAI</sequence>
<evidence type="ECO:0008006" key="3">
    <source>
        <dbReference type="Google" id="ProtNLM"/>
    </source>
</evidence>
<dbReference type="PANTHER" id="PTHR48475">
    <property type="entry name" value="RIBONUCLEASE H"/>
    <property type="match status" value="1"/>
</dbReference>
<accession>A0A438CRV0</accession>
<evidence type="ECO:0000313" key="2">
    <source>
        <dbReference type="Proteomes" id="UP000288805"/>
    </source>
</evidence>
<dbReference type="GO" id="GO:0003676">
    <property type="term" value="F:nucleic acid binding"/>
    <property type="evidence" value="ECO:0007669"/>
    <property type="project" value="InterPro"/>
</dbReference>
<dbReference type="InterPro" id="IPR012337">
    <property type="entry name" value="RNaseH-like_sf"/>
</dbReference>
<dbReference type="InterPro" id="IPR036397">
    <property type="entry name" value="RNaseH_sf"/>
</dbReference>
<name>A0A438CRV0_VITVI</name>
<dbReference type="Gene3D" id="3.30.420.10">
    <property type="entry name" value="Ribonuclease H-like superfamily/Ribonuclease H"/>
    <property type="match status" value="1"/>
</dbReference>
<dbReference type="PANTHER" id="PTHR48475:SF1">
    <property type="entry name" value="RNASE H TYPE-1 DOMAIN-CONTAINING PROTEIN"/>
    <property type="match status" value="1"/>
</dbReference>
<comment type="caution">
    <text evidence="1">The sequence shown here is derived from an EMBL/GenBank/DDBJ whole genome shotgun (WGS) entry which is preliminary data.</text>
</comment>
<dbReference type="EMBL" id="QGNW01002054">
    <property type="protein sequence ID" value="RVW25893.1"/>
    <property type="molecule type" value="Genomic_DNA"/>
</dbReference>
<dbReference type="AlphaFoldDB" id="A0A438CRV0"/>
<dbReference type="SUPFAM" id="SSF53098">
    <property type="entry name" value="Ribonuclease H-like"/>
    <property type="match status" value="1"/>
</dbReference>
<evidence type="ECO:0000313" key="1">
    <source>
        <dbReference type="EMBL" id="RVW25893.1"/>
    </source>
</evidence>
<protein>
    <recommendedName>
        <fullName evidence="3">Integrase catalytic domain-containing protein</fullName>
    </recommendedName>
</protein>
<reference evidence="1 2" key="1">
    <citation type="journal article" date="2018" name="PLoS Genet.">
        <title>Population sequencing reveals clonal diversity and ancestral inbreeding in the grapevine cultivar Chardonnay.</title>
        <authorList>
            <person name="Roach M.J."/>
            <person name="Johnson D.L."/>
            <person name="Bohlmann J."/>
            <person name="van Vuuren H.J."/>
            <person name="Jones S.J."/>
            <person name="Pretorius I.S."/>
            <person name="Schmidt S.A."/>
            <person name="Borneman A.R."/>
        </authorList>
    </citation>
    <scope>NUCLEOTIDE SEQUENCE [LARGE SCALE GENOMIC DNA]</scope>
    <source>
        <strain evidence="2">cv. Chardonnay</strain>
        <tissue evidence="1">Leaf</tissue>
    </source>
</reference>
<organism evidence="1 2">
    <name type="scientific">Vitis vinifera</name>
    <name type="common">Grape</name>
    <dbReference type="NCBI Taxonomy" id="29760"/>
    <lineage>
        <taxon>Eukaryota</taxon>
        <taxon>Viridiplantae</taxon>
        <taxon>Streptophyta</taxon>
        <taxon>Embryophyta</taxon>
        <taxon>Tracheophyta</taxon>
        <taxon>Spermatophyta</taxon>
        <taxon>Magnoliopsida</taxon>
        <taxon>eudicotyledons</taxon>
        <taxon>Gunneridae</taxon>
        <taxon>Pentapetalae</taxon>
        <taxon>rosids</taxon>
        <taxon>Vitales</taxon>
        <taxon>Vitaceae</taxon>
        <taxon>Viteae</taxon>
        <taxon>Vitis</taxon>
    </lineage>
</organism>